<dbReference type="SMART" id="SM00728">
    <property type="entry name" value="ChW"/>
    <property type="match status" value="2"/>
</dbReference>
<protein>
    <submittedName>
        <fullName evidence="2">Uncharacterized protein</fullName>
    </submittedName>
</protein>
<keyword evidence="3" id="KW-1185">Reference proteome</keyword>
<evidence type="ECO:0000313" key="2">
    <source>
        <dbReference type="EMBL" id="GCE78320.1"/>
    </source>
</evidence>
<dbReference type="RefSeq" id="WP_130782991.1">
    <property type="nucleotide sequence ID" value="NZ_BIMR01000375.1"/>
</dbReference>
<name>A0A402DVY9_9CELL</name>
<reference evidence="2 3" key="1">
    <citation type="submission" date="2019-01" db="EMBL/GenBank/DDBJ databases">
        <title>Draft genome sequence of Cellulomonas takizawaensis strain TKZ-21.</title>
        <authorList>
            <person name="Yamamura H."/>
            <person name="Hayashi T."/>
            <person name="Hamada M."/>
            <person name="Serisawa Y."/>
            <person name="Matsuyama K."/>
            <person name="Nakagawa Y."/>
            <person name="Otoguro M."/>
            <person name="Yanagida F."/>
            <person name="Hayakawa M."/>
        </authorList>
    </citation>
    <scope>NUCLEOTIDE SEQUENCE [LARGE SCALE GENOMIC DNA]</scope>
    <source>
        <strain evidence="2 3">NBRC12680</strain>
    </source>
</reference>
<dbReference type="InterPro" id="IPR006637">
    <property type="entry name" value="ChW"/>
</dbReference>
<dbReference type="Proteomes" id="UP000289954">
    <property type="component" value="Unassembled WGS sequence"/>
</dbReference>
<dbReference type="OrthoDB" id="9779955at2"/>
<feature type="chain" id="PRO_5019469480" evidence="1">
    <location>
        <begin position="29"/>
        <end position="187"/>
    </location>
</feature>
<proteinExistence type="predicted"/>
<gene>
    <name evidence="2" type="ORF">CBZ_33760</name>
</gene>
<sequence length="187" mass="19736">MNRKASRGIVAATAGLVLLVAAALPVGATDPTPGSGVVPKSSTSSQAVTPMVVNGQLEYGVHIRNIGWRYDIIGSTGLGWPLEAVSIRTTGTLKICGRAHVQDRGWLPWFCANPNGQQIVLGTVGQALQLEALQLYSTTHRLSAEAHVSNVGWQGARTNSQVGTTLFVGTTGQGRAIEALRLSYLNY</sequence>
<dbReference type="AlphaFoldDB" id="A0A402DVY9"/>
<feature type="signal peptide" evidence="1">
    <location>
        <begin position="1"/>
        <end position="28"/>
    </location>
</feature>
<comment type="caution">
    <text evidence="2">The sequence shown here is derived from an EMBL/GenBank/DDBJ whole genome shotgun (WGS) entry which is preliminary data.</text>
</comment>
<dbReference type="EMBL" id="BIMR01000375">
    <property type="protein sequence ID" value="GCE78320.1"/>
    <property type="molecule type" value="Genomic_DNA"/>
</dbReference>
<evidence type="ECO:0000256" key="1">
    <source>
        <dbReference type="SAM" id="SignalP"/>
    </source>
</evidence>
<accession>A0A402DVY9</accession>
<organism evidence="2 3">
    <name type="scientific">Cellulomonas biazotea</name>
    <dbReference type="NCBI Taxonomy" id="1709"/>
    <lineage>
        <taxon>Bacteria</taxon>
        <taxon>Bacillati</taxon>
        <taxon>Actinomycetota</taxon>
        <taxon>Actinomycetes</taxon>
        <taxon>Micrococcales</taxon>
        <taxon>Cellulomonadaceae</taxon>
        <taxon>Cellulomonas</taxon>
    </lineage>
</organism>
<evidence type="ECO:0000313" key="3">
    <source>
        <dbReference type="Proteomes" id="UP000289954"/>
    </source>
</evidence>
<keyword evidence="1" id="KW-0732">Signal</keyword>
<dbReference type="Pfam" id="PF07538">
    <property type="entry name" value="ChW"/>
    <property type="match status" value="2"/>
</dbReference>